<dbReference type="InterPro" id="IPR036510">
    <property type="entry name" value="Ribosomal_bS20_sf"/>
</dbReference>
<evidence type="ECO:0000256" key="5">
    <source>
        <dbReference type="ARBA" id="ARBA00023274"/>
    </source>
</evidence>
<keyword evidence="3 7" id="KW-0694">RNA-binding</keyword>
<dbReference type="RefSeq" id="WP_250723693.1">
    <property type="nucleotide sequence ID" value="NZ_CP098400.1"/>
</dbReference>
<keyword evidence="5 7" id="KW-0687">Ribonucleoprotein</keyword>
<dbReference type="KEGG" id="alkq:M9189_12500"/>
<keyword evidence="9" id="KW-1185">Reference proteome</keyword>
<name>A0A9J6ZPW4_9BACT</name>
<dbReference type="Gene3D" id="1.20.58.110">
    <property type="entry name" value="Ribosomal protein S20"/>
    <property type="match status" value="1"/>
</dbReference>
<dbReference type="GO" id="GO:0003735">
    <property type="term" value="F:structural constituent of ribosome"/>
    <property type="evidence" value="ECO:0007669"/>
    <property type="project" value="InterPro"/>
</dbReference>
<dbReference type="GO" id="GO:1990904">
    <property type="term" value="C:ribonucleoprotein complex"/>
    <property type="evidence" value="ECO:0007669"/>
    <property type="project" value="UniProtKB-KW"/>
</dbReference>
<dbReference type="AlphaFoldDB" id="A0A9J6ZPW4"/>
<dbReference type="HAMAP" id="MF_00500">
    <property type="entry name" value="Ribosomal_bS20"/>
    <property type="match status" value="1"/>
</dbReference>
<evidence type="ECO:0000313" key="9">
    <source>
        <dbReference type="Proteomes" id="UP001056426"/>
    </source>
</evidence>
<reference evidence="8" key="1">
    <citation type="submission" date="2022-05" db="EMBL/GenBank/DDBJ databases">
        <authorList>
            <person name="Sun X."/>
        </authorList>
    </citation>
    <scope>NUCLEOTIDE SEQUENCE</scope>
    <source>
        <strain evidence="8">Ai-910</strain>
    </source>
</reference>
<proteinExistence type="inferred from homology"/>
<evidence type="ECO:0000256" key="2">
    <source>
        <dbReference type="ARBA" id="ARBA00022730"/>
    </source>
</evidence>
<evidence type="ECO:0000256" key="6">
    <source>
        <dbReference type="ARBA" id="ARBA00035136"/>
    </source>
</evidence>
<dbReference type="Proteomes" id="UP001056426">
    <property type="component" value="Chromosome"/>
</dbReference>
<dbReference type="SUPFAM" id="SSF46992">
    <property type="entry name" value="Ribosomal protein S20"/>
    <property type="match status" value="1"/>
</dbReference>
<dbReference type="GO" id="GO:0019843">
    <property type="term" value="F:rRNA binding"/>
    <property type="evidence" value="ECO:0007669"/>
    <property type="project" value="UniProtKB-UniRule"/>
</dbReference>
<sequence length="84" mass="9473">MANHQSSKKRIRQTVTRNLRNRYYAKTTRNAIKALRLTTEKAAASELYPKVASMIDKLAKKNIIHKNKAANLKASLANHINSLA</sequence>
<dbReference type="Pfam" id="PF01649">
    <property type="entry name" value="Ribosomal_S20p"/>
    <property type="match status" value="1"/>
</dbReference>
<comment type="function">
    <text evidence="1 7">Binds directly to 16S ribosomal RNA.</text>
</comment>
<evidence type="ECO:0000256" key="4">
    <source>
        <dbReference type="ARBA" id="ARBA00022980"/>
    </source>
</evidence>
<keyword evidence="4 7" id="KW-0689">Ribosomal protein</keyword>
<evidence type="ECO:0000256" key="7">
    <source>
        <dbReference type="HAMAP-Rule" id="MF_00500"/>
    </source>
</evidence>
<evidence type="ECO:0000256" key="1">
    <source>
        <dbReference type="ARBA" id="ARBA00003134"/>
    </source>
</evidence>
<dbReference type="EMBL" id="CP098400">
    <property type="protein sequence ID" value="URW79667.1"/>
    <property type="molecule type" value="Genomic_DNA"/>
</dbReference>
<organism evidence="8 9">
    <name type="scientific">Xiashengella succiniciproducens</name>
    <dbReference type="NCBI Taxonomy" id="2949635"/>
    <lineage>
        <taxon>Bacteria</taxon>
        <taxon>Pseudomonadati</taxon>
        <taxon>Bacteroidota</taxon>
        <taxon>Bacteroidia</taxon>
        <taxon>Marinilabiliales</taxon>
        <taxon>Marinilabiliaceae</taxon>
        <taxon>Xiashengella</taxon>
    </lineage>
</organism>
<accession>A0A9J6ZPW4</accession>
<evidence type="ECO:0000256" key="3">
    <source>
        <dbReference type="ARBA" id="ARBA00022884"/>
    </source>
</evidence>
<dbReference type="GO" id="GO:0005840">
    <property type="term" value="C:ribosome"/>
    <property type="evidence" value="ECO:0007669"/>
    <property type="project" value="UniProtKB-KW"/>
</dbReference>
<keyword evidence="2 7" id="KW-0699">rRNA-binding</keyword>
<comment type="similarity">
    <text evidence="7">Belongs to the bacterial ribosomal protein bS20 family.</text>
</comment>
<gene>
    <name evidence="7 8" type="primary">rpsT</name>
    <name evidence="8" type="ORF">M9189_12500</name>
</gene>
<evidence type="ECO:0000313" key="8">
    <source>
        <dbReference type="EMBL" id="URW79667.1"/>
    </source>
</evidence>
<dbReference type="NCBIfam" id="TIGR00029">
    <property type="entry name" value="S20"/>
    <property type="match status" value="1"/>
</dbReference>
<dbReference type="InterPro" id="IPR002583">
    <property type="entry name" value="Ribosomal_bS20"/>
</dbReference>
<reference evidence="8" key="2">
    <citation type="submission" date="2022-06" db="EMBL/GenBank/DDBJ databases">
        <title>Xiashengella guii gen. nov. sp. nov., a bacterium isolated form anaerobic digestion tank.</title>
        <authorList>
            <person name="Huang H."/>
        </authorList>
    </citation>
    <scope>NUCLEOTIDE SEQUENCE</scope>
    <source>
        <strain evidence="8">Ai-910</strain>
    </source>
</reference>
<dbReference type="GO" id="GO:0006412">
    <property type="term" value="P:translation"/>
    <property type="evidence" value="ECO:0007669"/>
    <property type="project" value="UniProtKB-UniRule"/>
</dbReference>
<protein>
    <recommendedName>
        <fullName evidence="6 7">Small ribosomal subunit protein bS20</fullName>
    </recommendedName>
</protein>